<evidence type="ECO:0000256" key="3">
    <source>
        <dbReference type="ARBA" id="ARBA00022483"/>
    </source>
</evidence>
<comment type="similarity">
    <text evidence="1">Belongs to the SEC10 family.</text>
</comment>
<feature type="domain" description="Exocyst complex component Sec10-like alpha-helical bundle" evidence="7">
    <location>
        <begin position="171"/>
        <end position="816"/>
    </location>
</feature>
<reference evidence="9" key="1">
    <citation type="submission" date="2014-02" db="EMBL/GenBank/DDBJ databases">
        <authorList>
            <person name="Genoscope - CEA"/>
        </authorList>
    </citation>
    <scope>NUCLEOTIDE SEQUENCE</scope>
    <source>
        <strain evidence="9">LS3</strain>
    </source>
</reference>
<dbReference type="PANTHER" id="PTHR12100:SF0">
    <property type="entry name" value="EXOCYST COMPLEX COMPONENT 5"/>
    <property type="match status" value="1"/>
</dbReference>
<feature type="compositionally biased region" description="Low complexity" evidence="6">
    <location>
        <begin position="446"/>
        <end position="463"/>
    </location>
</feature>
<dbReference type="GO" id="GO:0006887">
    <property type="term" value="P:exocytosis"/>
    <property type="evidence" value="ECO:0007669"/>
    <property type="project" value="UniProtKB-KW"/>
</dbReference>
<feature type="region of interest" description="Disordered" evidence="6">
    <location>
        <begin position="446"/>
        <end position="473"/>
    </location>
</feature>
<keyword evidence="2" id="KW-0813">Transport</keyword>
<dbReference type="InterPro" id="IPR009976">
    <property type="entry name" value="Sec10-like"/>
</dbReference>
<protein>
    <submittedName>
        <fullName evidence="9">ARAD1A05654p</fullName>
    </submittedName>
</protein>
<evidence type="ECO:0000259" key="7">
    <source>
        <dbReference type="Pfam" id="PF07393"/>
    </source>
</evidence>
<feature type="domain" description="Exocyst complex component Sec10 N-terminal" evidence="8">
    <location>
        <begin position="48"/>
        <end position="163"/>
    </location>
</feature>
<keyword evidence="3" id="KW-0268">Exocytosis</keyword>
<dbReference type="EMBL" id="HG937691">
    <property type="protein sequence ID" value="CDP33268.1"/>
    <property type="molecule type" value="Genomic_DNA"/>
</dbReference>
<organism evidence="9">
    <name type="scientific">Blastobotrys adeninivorans</name>
    <name type="common">Yeast</name>
    <name type="synonym">Arxula adeninivorans</name>
    <dbReference type="NCBI Taxonomy" id="409370"/>
    <lineage>
        <taxon>Eukaryota</taxon>
        <taxon>Fungi</taxon>
        <taxon>Dikarya</taxon>
        <taxon>Ascomycota</taxon>
        <taxon>Saccharomycotina</taxon>
        <taxon>Dipodascomycetes</taxon>
        <taxon>Dipodascales</taxon>
        <taxon>Trichomonascaceae</taxon>
        <taxon>Blastobotrys</taxon>
    </lineage>
</organism>
<gene>
    <name evidence="9" type="ORF">GNLVRS02_ARAD1A05654g</name>
</gene>
<accession>A0A060SX29</accession>
<dbReference type="Pfam" id="PF07393">
    <property type="entry name" value="Sec10_HB"/>
    <property type="match status" value="1"/>
</dbReference>
<dbReference type="Pfam" id="PF20667">
    <property type="entry name" value="Sec10_N"/>
    <property type="match status" value="1"/>
</dbReference>
<evidence type="ECO:0000256" key="6">
    <source>
        <dbReference type="SAM" id="MobiDB-lite"/>
    </source>
</evidence>
<proteinExistence type="inferred from homology"/>
<reference evidence="9" key="2">
    <citation type="submission" date="2014-06" db="EMBL/GenBank/DDBJ databases">
        <title>The complete genome of Blastobotrys (Arxula) adeninivorans LS3 - a yeast of biotechnological interest.</title>
        <authorList>
            <person name="Kunze G."/>
            <person name="Gaillardin C."/>
            <person name="Czernicka M."/>
            <person name="Durrens P."/>
            <person name="Martin T."/>
            <person name="Boer E."/>
            <person name="Gabaldon T."/>
            <person name="Cruz J."/>
            <person name="Talla E."/>
            <person name="Marck C."/>
            <person name="Goffeau A."/>
            <person name="Barbe V."/>
            <person name="Baret P."/>
            <person name="Baronian K."/>
            <person name="Beier S."/>
            <person name="Bleykasten C."/>
            <person name="Bode R."/>
            <person name="Casaregola S."/>
            <person name="Despons L."/>
            <person name="Fairhead C."/>
            <person name="Giersberg M."/>
            <person name="Gierski P."/>
            <person name="Hahnel U."/>
            <person name="Hartmann A."/>
            <person name="Jankowska D."/>
            <person name="Jubin C."/>
            <person name="Jung P."/>
            <person name="Lafontaine I."/>
            <person name="Leh-Louis V."/>
            <person name="Lemaire M."/>
            <person name="Marcet-Houben M."/>
            <person name="Mascher M."/>
            <person name="Morel G."/>
            <person name="Richard G.-F."/>
            <person name="Riechen J."/>
            <person name="Sacerdot C."/>
            <person name="Sarkar A."/>
            <person name="Savel G."/>
            <person name="Schacherer J."/>
            <person name="Sherman D."/>
            <person name="Straub M.-L."/>
            <person name="Stein N."/>
            <person name="Thierry A."/>
            <person name="Trautwein-Schult A."/>
            <person name="Westhof E."/>
            <person name="Worch S."/>
            <person name="Dujon B."/>
            <person name="Souciet J.-L."/>
            <person name="Wincker P."/>
            <person name="Scholz U."/>
            <person name="Neuveglise N."/>
        </authorList>
    </citation>
    <scope>NUCLEOTIDE SEQUENCE</scope>
    <source>
        <strain evidence="9">LS3</strain>
    </source>
</reference>
<dbReference type="GO" id="GO:0006893">
    <property type="term" value="P:Golgi to plasma membrane transport"/>
    <property type="evidence" value="ECO:0007669"/>
    <property type="project" value="TreeGrafter"/>
</dbReference>
<sequence>MSLYGLDEATQQLLRIENFEKSFSAKDFIEQLGQNHAGAGALSEAIDPKPYIRTFEAALNELKRLQKTTDTAESEILREVEAAELEHNRNVTSLFKSTENTVAEFGVLDDLVGDISAATSGLSDKLERLSRQHQLAQSSQFLIQCYLGFFNNGECHDLNALWEGSSADRRQCANVVRQLQTLCRRIEVADRNKSNYQRAQDEVDKFAERLEKDLLESFDNAYRAADLSVMKESADLLRDFNGGASVVQVFVNQHDFFIVQEKLVDRSRIEDREMWAKLADNNSDEQEFDSVVQELIDEIRTVVVQETDIIRKVFGDPVMVLRVFLQRIFAQRIQQQLEAYLIAAENISLLAYVRTLHVCYSKVGGLVKSLKDLFGSVELDSDGELSALLDQSFGDLFVPYIENGQYFDSEKKSLHEVTAGILTKFTEAHFHRKLAREQSLIGRITSSLDSSSKTTSGGDASSDNKSGSEKGRRIGQFMRAVRLERTNSSGKRGDSPNAEAGSGPTGNGSDAMVEEFDERDLELKMGFMQQILKAFAEAVNRHLEMSAASDLAQDAETLLSMLIELAGKNFIDVGLEDALSQSTQDAKNEISLDYLSVIHRASIVLGLMSTFAKTVLFSMFGGGGPNNIQKKMVATLNAYVSRTEEKVNTIVQNTIDLVLLRLAHILGRQKKKDYLPRDDAVSAETAVCQEIKQFLSSLYSVAHDALDGNNRDSFLLEIGTFFRDALMDHIKKFSISATGGRILARDIQGYQEVIDSWSLSELSEAFTIVHSIGNLYTAEPQVLLSLLKESHLTSLKPYVIREYLSKRVDYHTSGINKLLTSGLKTSSTTTARTISPYPLMM</sequence>
<evidence type="ECO:0000256" key="5">
    <source>
        <dbReference type="SAM" id="Coils"/>
    </source>
</evidence>
<evidence type="ECO:0000256" key="1">
    <source>
        <dbReference type="ARBA" id="ARBA00006572"/>
    </source>
</evidence>
<evidence type="ECO:0000313" key="9">
    <source>
        <dbReference type="EMBL" id="CDP33268.1"/>
    </source>
</evidence>
<dbReference type="InterPro" id="IPR048627">
    <property type="entry name" value="Sec10_HB"/>
</dbReference>
<feature type="region of interest" description="Disordered" evidence="6">
    <location>
        <begin position="485"/>
        <end position="511"/>
    </location>
</feature>
<evidence type="ECO:0000256" key="2">
    <source>
        <dbReference type="ARBA" id="ARBA00022448"/>
    </source>
</evidence>
<dbReference type="AlphaFoldDB" id="A0A060SX29"/>
<evidence type="ECO:0000259" key="8">
    <source>
        <dbReference type="Pfam" id="PF20667"/>
    </source>
</evidence>
<dbReference type="InterPro" id="IPR048625">
    <property type="entry name" value="Sec10_N"/>
</dbReference>
<evidence type="ECO:0000256" key="4">
    <source>
        <dbReference type="ARBA" id="ARBA00023054"/>
    </source>
</evidence>
<name>A0A060SX29_BLAAD</name>
<dbReference type="PhylomeDB" id="A0A060SX29"/>
<dbReference type="GO" id="GO:0000145">
    <property type="term" value="C:exocyst"/>
    <property type="evidence" value="ECO:0007669"/>
    <property type="project" value="TreeGrafter"/>
</dbReference>
<dbReference type="PANTHER" id="PTHR12100">
    <property type="entry name" value="SEC10"/>
    <property type="match status" value="1"/>
</dbReference>
<keyword evidence="4 5" id="KW-0175">Coiled coil</keyword>
<feature type="coiled-coil region" evidence="5">
    <location>
        <begin position="189"/>
        <end position="216"/>
    </location>
</feature>